<dbReference type="Proteomes" id="UP000094067">
    <property type="component" value="Unassembled WGS sequence"/>
</dbReference>
<keyword evidence="1" id="KW-0175">Coiled coil</keyword>
<evidence type="ECO:0000313" key="5">
    <source>
        <dbReference type="Proteomes" id="UP000094869"/>
    </source>
</evidence>
<protein>
    <submittedName>
        <fullName evidence="2">Uncharacterized protein</fullName>
    </submittedName>
</protein>
<comment type="caution">
    <text evidence="2">The sequence shown here is derived from an EMBL/GenBank/DDBJ whole genome shotgun (WGS) entry which is preliminary data.</text>
</comment>
<organism evidence="2 4">
    <name type="scientific">Eisenbergiella tayi</name>
    <dbReference type="NCBI Taxonomy" id="1432052"/>
    <lineage>
        <taxon>Bacteria</taxon>
        <taxon>Bacillati</taxon>
        <taxon>Bacillota</taxon>
        <taxon>Clostridia</taxon>
        <taxon>Lachnospirales</taxon>
        <taxon>Lachnospiraceae</taxon>
        <taxon>Eisenbergiella</taxon>
    </lineage>
</organism>
<name>A0A1E3ABS5_9FIRM</name>
<dbReference type="EMBL" id="MCGH01000002">
    <property type="protein sequence ID" value="ODM06224.1"/>
    <property type="molecule type" value="Genomic_DNA"/>
</dbReference>
<dbReference type="RefSeq" id="WP_069152249.1">
    <property type="nucleotide sequence ID" value="NZ_DAWDRA010000055.1"/>
</dbReference>
<proteinExistence type="predicted"/>
<dbReference type="EMBL" id="MEHD01000025">
    <property type="protein sequence ID" value="ODR54691.1"/>
    <property type="molecule type" value="Genomic_DNA"/>
</dbReference>
<dbReference type="AlphaFoldDB" id="A0A1E3ABS5"/>
<evidence type="ECO:0000313" key="2">
    <source>
        <dbReference type="EMBL" id="ODM06224.1"/>
    </source>
</evidence>
<evidence type="ECO:0000313" key="4">
    <source>
        <dbReference type="Proteomes" id="UP000094067"/>
    </source>
</evidence>
<feature type="coiled-coil region" evidence="1">
    <location>
        <begin position="220"/>
        <end position="309"/>
    </location>
</feature>
<evidence type="ECO:0000256" key="1">
    <source>
        <dbReference type="SAM" id="Coils"/>
    </source>
</evidence>
<reference evidence="3 5" key="2">
    <citation type="submission" date="2016-08" db="EMBL/GenBank/DDBJ databases">
        <title>Characterization of Isolates of Eisenbergiella tayi Derived from Blood Cultures, Using Whole Genome Sequencing.</title>
        <authorList>
            <person name="Bernier A.-M."/>
            <person name="Burdz T."/>
            <person name="Wiebe D."/>
            <person name="Bernard K."/>
        </authorList>
    </citation>
    <scope>NUCLEOTIDE SEQUENCE [LARGE SCALE GENOMIC DNA]</scope>
    <source>
        <strain evidence="3 5">NML120146</strain>
    </source>
</reference>
<gene>
    <name evidence="2" type="ORF">BEI61_02113</name>
    <name evidence="3" type="ORF">BEI63_17290</name>
</gene>
<sequence>MAYQILEMADGQRMALYAQGNSVLYCFMPFARGMIPTEVRRDYLAHFEAGVFRDTVCYVYEDLEHNVILDTLGAGPAKIILTAGPLGYGFCNLRLAVREGELYLFYQAYSGRDKGYGLYVCMPYQENRRGVIFEKESAGDEGIKAEDGGNGENVKTTSAGKAVFVPVDYRIVQTDTGAVLTCVDRNSGEVRVFEWKAELVFEERRQMGEEEHGRRLSSLQAAWQEEREGWELQKEEIQAEALAKLGELQQEREERLIQCRKEYEGKVNRLRGEYEEKLSKCKEGYEKQLLQAKRQYDELAQTAIRLQQIGRKWRDKYFEKESDEK</sequence>
<keyword evidence="5" id="KW-1185">Reference proteome</keyword>
<evidence type="ECO:0000313" key="3">
    <source>
        <dbReference type="EMBL" id="ODR54691.1"/>
    </source>
</evidence>
<dbReference type="PATRIC" id="fig|1432052.4.peg.2365"/>
<reference evidence="2 4" key="1">
    <citation type="submission" date="2016-07" db="EMBL/GenBank/DDBJ databases">
        <title>Characterization of isolates of Eisenbergiella tayi derived from blood cultures, using whole genome sequencing.</title>
        <authorList>
            <person name="Burdz T."/>
            <person name="Wiebe D."/>
            <person name="Huynh C."/>
            <person name="Bernard K."/>
        </authorList>
    </citation>
    <scope>NUCLEOTIDE SEQUENCE [LARGE SCALE GENOMIC DNA]</scope>
    <source>
        <strain evidence="2 4">NML 110608</strain>
    </source>
</reference>
<dbReference type="Proteomes" id="UP000094869">
    <property type="component" value="Unassembled WGS sequence"/>
</dbReference>
<accession>A0A1E3ABS5</accession>